<dbReference type="EMBL" id="CP012033">
    <property type="protein sequence ID" value="AKP65978.1"/>
    <property type="molecule type" value="Genomic_DNA"/>
</dbReference>
<evidence type="ECO:0000313" key="4">
    <source>
        <dbReference type="Proteomes" id="UP000036000"/>
    </source>
</evidence>
<gene>
    <name evidence="3" type="ORF">ABN16_03305</name>
</gene>
<evidence type="ECO:0000259" key="2">
    <source>
        <dbReference type="Pfam" id="PF25583"/>
    </source>
</evidence>
<feature type="domain" description="WCX" evidence="2">
    <location>
        <begin position="179"/>
        <end position="236"/>
    </location>
</feature>
<dbReference type="InterPro" id="IPR051534">
    <property type="entry name" value="CBASS_pafABC_assoc_protein"/>
</dbReference>
<dbReference type="PROSITE" id="PS52050">
    <property type="entry name" value="WYL"/>
    <property type="match status" value="1"/>
</dbReference>
<dbReference type="InterPro" id="IPR026881">
    <property type="entry name" value="WYL_dom"/>
</dbReference>
<dbReference type="Proteomes" id="UP000036000">
    <property type="component" value="Chromosome"/>
</dbReference>
<reference evidence="3 4" key="1">
    <citation type="submission" date="2015-07" db="EMBL/GenBank/DDBJ databases">
        <title>Lactobacillus korensis/26-25/ whole genome sequencing.</title>
        <authorList>
            <person name="Kim M.K."/>
            <person name="Im W.-T."/>
            <person name="Srinivasan S."/>
            <person name="Lee J.-J."/>
        </authorList>
    </citation>
    <scope>NUCLEOTIDE SEQUENCE [LARGE SCALE GENOMIC DNA]</scope>
    <source>
        <strain evidence="3 4">26-25</strain>
    </source>
</reference>
<proteinExistence type="predicted"/>
<dbReference type="AlphaFoldDB" id="A0AAC8UXX4"/>
<protein>
    <submittedName>
        <fullName evidence="3">Transcriptional regulator</fullName>
    </submittedName>
</protein>
<dbReference type="PANTHER" id="PTHR34580:SF1">
    <property type="entry name" value="PROTEIN PAFC"/>
    <property type="match status" value="1"/>
</dbReference>
<dbReference type="KEGG" id="lko:ABN16_03305"/>
<dbReference type="InterPro" id="IPR057727">
    <property type="entry name" value="WCX_dom"/>
</dbReference>
<feature type="domain" description="WYL" evidence="1">
    <location>
        <begin position="62"/>
        <end position="131"/>
    </location>
</feature>
<evidence type="ECO:0000313" key="3">
    <source>
        <dbReference type="EMBL" id="AKP65978.1"/>
    </source>
</evidence>
<dbReference type="Pfam" id="PF25583">
    <property type="entry name" value="WCX"/>
    <property type="match status" value="1"/>
</dbReference>
<accession>A0AAC8UXX4</accession>
<sequence>MVLAMSNILLGSRALTQTELSGTLDYLSSGLSPAMQTAMHQQLTLSRGSYVPLSRSKPLLHVLREVASCITQNQRMVFTYRSSRPGETHARVHHAQPVALFFETYYFYVAMLSEEHAGYWLYRLDRIQAIQEKLPGEKLDYDERYSLQEHRNYAYLLDSGSLTRIRFRYYNYVQTALDHFPGSRVIRDYPDGSCVIEAYVKIDGAVLWLLSQGAGLRVLSPVSLVDRMRAMLQATLEQYE</sequence>
<keyword evidence="4" id="KW-1185">Reference proteome</keyword>
<dbReference type="PANTHER" id="PTHR34580">
    <property type="match status" value="1"/>
</dbReference>
<name>A0AAC8UXX4_9LACO</name>
<evidence type="ECO:0000259" key="1">
    <source>
        <dbReference type="Pfam" id="PF13280"/>
    </source>
</evidence>
<organism evidence="3 4">
    <name type="scientific">Levilactobacillus koreensis</name>
    <dbReference type="NCBI Taxonomy" id="637971"/>
    <lineage>
        <taxon>Bacteria</taxon>
        <taxon>Bacillati</taxon>
        <taxon>Bacillota</taxon>
        <taxon>Bacilli</taxon>
        <taxon>Lactobacillales</taxon>
        <taxon>Lactobacillaceae</taxon>
        <taxon>Levilactobacillus</taxon>
    </lineage>
</organism>
<dbReference type="Pfam" id="PF13280">
    <property type="entry name" value="WYL"/>
    <property type="match status" value="1"/>
</dbReference>